<dbReference type="EMBL" id="MU853409">
    <property type="protein sequence ID" value="KAK4134245.1"/>
    <property type="molecule type" value="Genomic_DNA"/>
</dbReference>
<accession>A0AAN6UK37</accession>
<proteinExistence type="predicted"/>
<sequence>MGSMFLSKEEMAKKDDDHKPTKISPLRAPWSGATRAPLRKTSRRIAIVFALGIFVYLFIRNLPTDVPIRDRRRPEYGPPSVGDKLPAPGPMPKLKPDRKPPRPDGPAPKASPPEPARATAGYDVPLLFQPLSSSLGAVYSSTGGGSVLNKNVLFAAANLKSASMLLPVACQMGAELRSYVHFALMGGSEIDMGELRDVNGIDDSCQVIFHDARPDHAAISTFERLRHSATRALFHIHNNMHPQALLIDASGAEEDHFLAGIKTQAPLFGIPVIELPENAHSRLAWITKLDSSSLRAWDRISVDILIHASPGTSGSLIRLLKSLSAGDFSAGLTPHLTVELPHDVDLATTEYLKTFQWPPGPSHLLSHPRQLTLRHRIPHSRLTEEESSVRFLESFWPADPTYSHVLVLTPQAQLSPRFFHYLKYAVLEYLYSGPARLQDWDSRLLGISLDVPSTHLDASKPFTPPPRKIRPESPDAGDDNHTPFLWQAPNSNAALYTGQKWVELHTLVSELLAFQRATQPVPPFFTEKLVSRRYPAWLEHALKLSRARGYWTLYPSALAAANLATIHNELYRAPEEYEEELAKDYLQDAELSGSPETPFENLLGSGSLLPFNDMPLLLWDGPTTELGNLDMAAEEYANDFRRAVGGCEALAPGDLVRKKSMKDLFCTKDD</sequence>
<keyword evidence="4" id="KW-1185">Reference proteome</keyword>
<evidence type="ECO:0000256" key="2">
    <source>
        <dbReference type="SAM" id="Phobius"/>
    </source>
</evidence>
<feature type="transmembrane region" description="Helical" evidence="2">
    <location>
        <begin position="45"/>
        <end position="63"/>
    </location>
</feature>
<feature type="compositionally biased region" description="Pro residues" evidence="1">
    <location>
        <begin position="103"/>
        <end position="115"/>
    </location>
</feature>
<keyword evidence="2" id="KW-0812">Transmembrane</keyword>
<reference evidence="3" key="2">
    <citation type="submission" date="2023-05" db="EMBL/GenBank/DDBJ databases">
        <authorList>
            <consortium name="Lawrence Berkeley National Laboratory"/>
            <person name="Steindorff A."/>
            <person name="Hensen N."/>
            <person name="Bonometti L."/>
            <person name="Westerberg I."/>
            <person name="Brannstrom I.O."/>
            <person name="Guillou S."/>
            <person name="Cros-Aarteil S."/>
            <person name="Calhoun S."/>
            <person name="Haridas S."/>
            <person name="Kuo A."/>
            <person name="Mondo S."/>
            <person name="Pangilinan J."/>
            <person name="Riley R."/>
            <person name="Labutti K."/>
            <person name="Andreopoulos B."/>
            <person name="Lipzen A."/>
            <person name="Chen C."/>
            <person name="Yanf M."/>
            <person name="Daum C."/>
            <person name="Ng V."/>
            <person name="Clum A."/>
            <person name="Ohm R."/>
            <person name="Martin F."/>
            <person name="Silar P."/>
            <person name="Natvig D."/>
            <person name="Lalanne C."/>
            <person name="Gautier V."/>
            <person name="Ament-Velasquez S.L."/>
            <person name="Kruys A."/>
            <person name="Hutchinson M.I."/>
            <person name="Powell A.J."/>
            <person name="Barry K."/>
            <person name="Miller A.N."/>
            <person name="Grigoriev I.V."/>
            <person name="Debuchy R."/>
            <person name="Gladieux P."/>
            <person name="Thoren M.H."/>
            <person name="Johannesson H."/>
        </authorList>
    </citation>
    <scope>NUCLEOTIDE SEQUENCE</scope>
    <source>
        <strain evidence="3">CBS 123565</strain>
    </source>
</reference>
<feature type="region of interest" description="Disordered" evidence="1">
    <location>
        <begin position="458"/>
        <end position="479"/>
    </location>
</feature>
<comment type="caution">
    <text evidence="3">The sequence shown here is derived from an EMBL/GenBank/DDBJ whole genome shotgun (WGS) entry which is preliminary data.</text>
</comment>
<keyword evidence="2" id="KW-1133">Transmembrane helix</keyword>
<feature type="compositionally biased region" description="Basic and acidic residues" evidence="1">
    <location>
        <begin position="7"/>
        <end position="20"/>
    </location>
</feature>
<protein>
    <recommendedName>
        <fullName evidence="5">Glycosyltransferase 2</fullName>
    </recommendedName>
</protein>
<dbReference type="PANTHER" id="PTHR33604">
    <property type="entry name" value="OSJNBA0004B13.7 PROTEIN"/>
    <property type="match status" value="1"/>
</dbReference>
<feature type="region of interest" description="Disordered" evidence="1">
    <location>
        <begin position="68"/>
        <end position="117"/>
    </location>
</feature>
<dbReference type="PANTHER" id="PTHR33604:SF3">
    <property type="entry name" value="OSJNBA0004B13.7 PROTEIN"/>
    <property type="match status" value="1"/>
</dbReference>
<gene>
    <name evidence="3" type="ORF">BT67DRAFT_380240</name>
</gene>
<evidence type="ECO:0000313" key="4">
    <source>
        <dbReference type="Proteomes" id="UP001304895"/>
    </source>
</evidence>
<keyword evidence="2" id="KW-0472">Membrane</keyword>
<dbReference type="Proteomes" id="UP001304895">
    <property type="component" value="Unassembled WGS sequence"/>
</dbReference>
<dbReference type="AlphaFoldDB" id="A0AAN6UK37"/>
<organism evidence="3 4">
    <name type="scientific">Trichocladium antarcticum</name>
    <dbReference type="NCBI Taxonomy" id="1450529"/>
    <lineage>
        <taxon>Eukaryota</taxon>
        <taxon>Fungi</taxon>
        <taxon>Dikarya</taxon>
        <taxon>Ascomycota</taxon>
        <taxon>Pezizomycotina</taxon>
        <taxon>Sordariomycetes</taxon>
        <taxon>Sordariomycetidae</taxon>
        <taxon>Sordariales</taxon>
        <taxon>Chaetomiaceae</taxon>
        <taxon>Trichocladium</taxon>
    </lineage>
</organism>
<feature type="region of interest" description="Disordered" evidence="1">
    <location>
        <begin position="1"/>
        <end position="29"/>
    </location>
</feature>
<reference evidence="3" key="1">
    <citation type="journal article" date="2023" name="Mol. Phylogenet. Evol.">
        <title>Genome-scale phylogeny and comparative genomics of the fungal order Sordariales.</title>
        <authorList>
            <person name="Hensen N."/>
            <person name="Bonometti L."/>
            <person name="Westerberg I."/>
            <person name="Brannstrom I.O."/>
            <person name="Guillou S."/>
            <person name="Cros-Aarteil S."/>
            <person name="Calhoun S."/>
            <person name="Haridas S."/>
            <person name="Kuo A."/>
            <person name="Mondo S."/>
            <person name="Pangilinan J."/>
            <person name="Riley R."/>
            <person name="LaButti K."/>
            <person name="Andreopoulos B."/>
            <person name="Lipzen A."/>
            <person name="Chen C."/>
            <person name="Yan M."/>
            <person name="Daum C."/>
            <person name="Ng V."/>
            <person name="Clum A."/>
            <person name="Steindorff A."/>
            <person name="Ohm R.A."/>
            <person name="Martin F."/>
            <person name="Silar P."/>
            <person name="Natvig D.O."/>
            <person name="Lalanne C."/>
            <person name="Gautier V."/>
            <person name="Ament-Velasquez S.L."/>
            <person name="Kruys A."/>
            <person name="Hutchinson M.I."/>
            <person name="Powell A.J."/>
            <person name="Barry K."/>
            <person name="Miller A.N."/>
            <person name="Grigoriev I.V."/>
            <person name="Debuchy R."/>
            <person name="Gladieux P."/>
            <person name="Hiltunen Thoren M."/>
            <person name="Johannesson H."/>
        </authorList>
    </citation>
    <scope>NUCLEOTIDE SEQUENCE</scope>
    <source>
        <strain evidence="3">CBS 123565</strain>
    </source>
</reference>
<evidence type="ECO:0008006" key="5">
    <source>
        <dbReference type="Google" id="ProtNLM"/>
    </source>
</evidence>
<name>A0AAN6UK37_9PEZI</name>
<feature type="compositionally biased region" description="Basic and acidic residues" evidence="1">
    <location>
        <begin position="469"/>
        <end position="479"/>
    </location>
</feature>
<evidence type="ECO:0000256" key="1">
    <source>
        <dbReference type="SAM" id="MobiDB-lite"/>
    </source>
</evidence>
<evidence type="ECO:0000313" key="3">
    <source>
        <dbReference type="EMBL" id="KAK4134245.1"/>
    </source>
</evidence>